<dbReference type="SUPFAM" id="SSF54211">
    <property type="entry name" value="Ribosomal protein S5 domain 2-like"/>
    <property type="match status" value="1"/>
</dbReference>
<keyword evidence="2 7" id="KW-0819">tRNA processing</keyword>
<dbReference type="AlphaFoldDB" id="A0A7V3ZKF9"/>
<sequence length="120" mass="14363">MGLFSFPKEEKLRKQEDFLRVLREGRPYSLSKNFIIYIRKGAEKRRIGISVNKKVGKAVVRNRIKRLIREVYRLHRPYLREDIEMLVIVKPGENIKDLDFHKVKDMLIKIWEKAGALKEQ</sequence>
<dbReference type="InterPro" id="IPR020539">
    <property type="entry name" value="RNase_P_CS"/>
</dbReference>
<organism evidence="9">
    <name type="scientific">Dictyoglomus thermophilum</name>
    <dbReference type="NCBI Taxonomy" id="14"/>
    <lineage>
        <taxon>Bacteria</taxon>
        <taxon>Pseudomonadati</taxon>
        <taxon>Dictyoglomota</taxon>
        <taxon>Dictyoglomia</taxon>
        <taxon>Dictyoglomales</taxon>
        <taxon>Dictyoglomaceae</taxon>
        <taxon>Dictyoglomus</taxon>
    </lineage>
</organism>
<dbReference type="EC" id="3.1.26.5" evidence="7 8"/>
<evidence type="ECO:0000256" key="2">
    <source>
        <dbReference type="ARBA" id="ARBA00022694"/>
    </source>
</evidence>
<dbReference type="GO" id="GO:0004526">
    <property type="term" value="F:ribonuclease P activity"/>
    <property type="evidence" value="ECO:0007669"/>
    <property type="project" value="UniProtKB-UniRule"/>
</dbReference>
<evidence type="ECO:0000256" key="1">
    <source>
        <dbReference type="ARBA" id="ARBA00002663"/>
    </source>
</evidence>
<keyword evidence="3 7" id="KW-0540">Nuclease</keyword>
<keyword evidence="6 7" id="KW-0694">RNA-binding</keyword>
<comment type="similarity">
    <text evidence="7">Belongs to the RnpA family.</text>
</comment>
<dbReference type="Pfam" id="PF00825">
    <property type="entry name" value="Ribonuclease_P"/>
    <property type="match status" value="1"/>
</dbReference>
<dbReference type="GO" id="GO:0042781">
    <property type="term" value="F:3'-tRNA processing endoribonuclease activity"/>
    <property type="evidence" value="ECO:0007669"/>
    <property type="project" value="TreeGrafter"/>
</dbReference>
<dbReference type="PANTHER" id="PTHR33992">
    <property type="entry name" value="RIBONUCLEASE P PROTEIN COMPONENT"/>
    <property type="match status" value="1"/>
</dbReference>
<name>A0A7V3ZKF9_DICTH</name>
<keyword evidence="5 7" id="KW-0378">Hydrolase</keyword>
<dbReference type="PROSITE" id="PS00648">
    <property type="entry name" value="RIBONUCLEASE_P"/>
    <property type="match status" value="1"/>
</dbReference>
<dbReference type="GO" id="GO:0030677">
    <property type="term" value="C:ribonuclease P complex"/>
    <property type="evidence" value="ECO:0007669"/>
    <property type="project" value="TreeGrafter"/>
</dbReference>
<dbReference type="EMBL" id="DTDV01000023">
    <property type="protein sequence ID" value="HGK24548.1"/>
    <property type="molecule type" value="Genomic_DNA"/>
</dbReference>
<dbReference type="PANTHER" id="PTHR33992:SF1">
    <property type="entry name" value="RIBONUCLEASE P PROTEIN COMPONENT"/>
    <property type="match status" value="1"/>
</dbReference>
<proteinExistence type="inferred from homology"/>
<dbReference type="Gene3D" id="3.30.230.10">
    <property type="match status" value="1"/>
</dbReference>
<dbReference type="NCBIfam" id="TIGR00188">
    <property type="entry name" value="rnpA"/>
    <property type="match status" value="1"/>
</dbReference>
<dbReference type="InterPro" id="IPR000100">
    <property type="entry name" value="RNase_P"/>
</dbReference>
<comment type="subunit">
    <text evidence="7">Consists of a catalytic RNA component (M1 or rnpB) and a protein subunit.</text>
</comment>
<dbReference type="InterPro" id="IPR014721">
    <property type="entry name" value="Ribsml_uS5_D2-typ_fold_subgr"/>
</dbReference>
<accession>A0A7V3ZKF9</accession>
<comment type="caution">
    <text evidence="9">The sequence shown here is derived from an EMBL/GenBank/DDBJ whole genome shotgun (WGS) entry which is preliminary data.</text>
</comment>
<dbReference type="FunFam" id="3.30.230.10:FF:000021">
    <property type="entry name" value="Ribonuclease P protein component"/>
    <property type="match status" value="1"/>
</dbReference>
<evidence type="ECO:0000256" key="3">
    <source>
        <dbReference type="ARBA" id="ARBA00022722"/>
    </source>
</evidence>
<evidence type="ECO:0000256" key="6">
    <source>
        <dbReference type="ARBA" id="ARBA00022884"/>
    </source>
</evidence>
<keyword evidence="4 7" id="KW-0255">Endonuclease</keyword>
<evidence type="ECO:0000256" key="4">
    <source>
        <dbReference type="ARBA" id="ARBA00022759"/>
    </source>
</evidence>
<protein>
    <recommendedName>
        <fullName evidence="7 8">Ribonuclease P protein component</fullName>
        <shortName evidence="7">RNase P protein</shortName>
        <shortName evidence="7">RNaseP protein</shortName>
        <ecNumber evidence="7 8">3.1.26.5</ecNumber>
    </recommendedName>
    <alternativeName>
        <fullName evidence="7">Protein C5</fullName>
    </alternativeName>
</protein>
<dbReference type="InterPro" id="IPR020568">
    <property type="entry name" value="Ribosomal_Su5_D2-typ_SF"/>
</dbReference>
<dbReference type="GO" id="GO:0000049">
    <property type="term" value="F:tRNA binding"/>
    <property type="evidence" value="ECO:0007669"/>
    <property type="project" value="UniProtKB-UniRule"/>
</dbReference>
<dbReference type="HAMAP" id="MF_00227">
    <property type="entry name" value="RNase_P"/>
    <property type="match status" value="1"/>
</dbReference>
<dbReference type="RefSeq" id="WP_149122302.1">
    <property type="nucleotide sequence ID" value="NZ_VTFL01000001.1"/>
</dbReference>
<comment type="catalytic activity">
    <reaction evidence="7">
        <text>Endonucleolytic cleavage of RNA, removing 5'-extranucleotides from tRNA precursor.</text>
        <dbReference type="EC" id="3.1.26.5"/>
    </reaction>
</comment>
<evidence type="ECO:0000256" key="7">
    <source>
        <dbReference type="HAMAP-Rule" id="MF_00227"/>
    </source>
</evidence>
<evidence type="ECO:0000313" key="9">
    <source>
        <dbReference type="EMBL" id="HGK24548.1"/>
    </source>
</evidence>
<gene>
    <name evidence="7 9" type="primary">rnpA</name>
    <name evidence="9" type="ORF">ENU78_09035</name>
</gene>
<reference evidence="9" key="1">
    <citation type="journal article" date="2020" name="mSystems">
        <title>Genome- and Community-Level Interaction Insights into Carbon Utilization and Element Cycling Functions of Hydrothermarchaeota in Hydrothermal Sediment.</title>
        <authorList>
            <person name="Zhou Z."/>
            <person name="Liu Y."/>
            <person name="Xu W."/>
            <person name="Pan J."/>
            <person name="Luo Z.H."/>
            <person name="Li M."/>
        </authorList>
    </citation>
    <scope>NUCLEOTIDE SEQUENCE [LARGE SCALE GENOMIC DNA]</scope>
    <source>
        <strain evidence="9">SpSt-70</strain>
    </source>
</reference>
<evidence type="ECO:0000256" key="8">
    <source>
        <dbReference type="NCBIfam" id="TIGR00188"/>
    </source>
</evidence>
<dbReference type="GO" id="GO:0001682">
    <property type="term" value="P:tRNA 5'-leader removal"/>
    <property type="evidence" value="ECO:0007669"/>
    <property type="project" value="UniProtKB-UniRule"/>
</dbReference>
<comment type="function">
    <text evidence="1 7">RNaseP catalyzes the removal of the 5'-leader sequence from pre-tRNA to produce the mature 5'-terminus. It can also cleave other RNA substrates such as 4.5S RNA. The protein component plays an auxiliary but essential role in vivo by binding to the 5'-leader sequence and broadening the substrate specificity of the ribozyme.</text>
</comment>
<evidence type="ECO:0000256" key="5">
    <source>
        <dbReference type="ARBA" id="ARBA00022801"/>
    </source>
</evidence>